<keyword evidence="1" id="KW-0472">Membrane</keyword>
<accession>A0A4R3I6D7</accession>
<dbReference type="NCBIfam" id="TIGR02532">
    <property type="entry name" value="IV_pilin_GFxxxE"/>
    <property type="match status" value="1"/>
</dbReference>
<protein>
    <submittedName>
        <fullName evidence="2">Prepilin-type N-terminal cleavage/methylation domain-containing protein</fullName>
    </submittedName>
</protein>
<dbReference type="AlphaFoldDB" id="A0A4R3I6D7"/>
<dbReference type="InterPro" id="IPR045584">
    <property type="entry name" value="Pilin-like"/>
</dbReference>
<reference evidence="2 3" key="1">
    <citation type="submission" date="2019-03" db="EMBL/GenBank/DDBJ databases">
        <title>Genomic Encyclopedia of Archaeal and Bacterial Type Strains, Phase II (KMG-II): from individual species to whole genera.</title>
        <authorList>
            <person name="Goeker M."/>
        </authorList>
    </citation>
    <scope>NUCLEOTIDE SEQUENCE [LARGE SCALE GENOMIC DNA]</scope>
    <source>
        <strain evidence="2 3">DSM 15388</strain>
    </source>
</reference>
<gene>
    <name evidence="2" type="ORF">BCF53_10572</name>
</gene>
<dbReference type="SUPFAM" id="SSF54523">
    <property type="entry name" value="Pili subunits"/>
    <property type="match status" value="1"/>
</dbReference>
<keyword evidence="1" id="KW-0812">Transmembrane</keyword>
<evidence type="ECO:0000313" key="3">
    <source>
        <dbReference type="Proteomes" id="UP000295793"/>
    </source>
</evidence>
<name>A0A4R3I6D7_9GAMM</name>
<keyword evidence="3" id="KW-1185">Reference proteome</keyword>
<keyword evidence="1" id="KW-1133">Transmembrane helix</keyword>
<dbReference type="Pfam" id="PF07963">
    <property type="entry name" value="N_methyl"/>
    <property type="match status" value="1"/>
</dbReference>
<evidence type="ECO:0000313" key="2">
    <source>
        <dbReference type="EMBL" id="TCS41645.1"/>
    </source>
</evidence>
<dbReference type="PROSITE" id="PS00409">
    <property type="entry name" value="PROKAR_NTER_METHYL"/>
    <property type="match status" value="1"/>
</dbReference>
<evidence type="ECO:0000256" key="1">
    <source>
        <dbReference type="SAM" id="Phobius"/>
    </source>
</evidence>
<dbReference type="RefSeq" id="WP_165901844.1">
    <property type="nucleotide sequence ID" value="NZ_SLZR01000005.1"/>
</dbReference>
<proteinExistence type="predicted"/>
<comment type="caution">
    <text evidence="2">The sequence shown here is derived from an EMBL/GenBank/DDBJ whole genome shotgun (WGS) entry which is preliminary data.</text>
</comment>
<sequence>MLKFSKAQQRGVTLVEMIIAIVIISIAAVALLQGLGQQTRNNVDPMIQSQAQMLARQYLAEVSTKSFFDPSGDPRLDPNLSEAEVNNAISDQSESSNANRALWNNLYEYDGYSSAIYELNGTTPVSGLSGYSVAIDIDISNGLALGTLSNSATCPPVIALIEVVVTDPRNQQTKLSGYRTAYWDPTDYFSGGC</sequence>
<dbReference type="EMBL" id="SLZR01000005">
    <property type="protein sequence ID" value="TCS41645.1"/>
    <property type="molecule type" value="Genomic_DNA"/>
</dbReference>
<dbReference type="InterPro" id="IPR012902">
    <property type="entry name" value="N_methyl_site"/>
</dbReference>
<organism evidence="2 3">
    <name type="scientific">Reinekea marinisedimentorum</name>
    <dbReference type="NCBI Taxonomy" id="230495"/>
    <lineage>
        <taxon>Bacteria</taxon>
        <taxon>Pseudomonadati</taxon>
        <taxon>Pseudomonadota</taxon>
        <taxon>Gammaproteobacteria</taxon>
        <taxon>Oceanospirillales</taxon>
        <taxon>Saccharospirillaceae</taxon>
        <taxon>Reinekea</taxon>
    </lineage>
</organism>
<feature type="transmembrane region" description="Helical" evidence="1">
    <location>
        <begin position="12"/>
        <end position="32"/>
    </location>
</feature>
<dbReference type="Proteomes" id="UP000295793">
    <property type="component" value="Unassembled WGS sequence"/>
</dbReference>